<keyword evidence="3" id="KW-1185">Reference proteome</keyword>
<dbReference type="SUPFAM" id="SSF52540">
    <property type="entry name" value="P-loop containing nucleoside triphosphate hydrolases"/>
    <property type="match status" value="1"/>
</dbReference>
<dbReference type="AlphaFoldDB" id="R7ZV07"/>
<dbReference type="Proteomes" id="UP000013909">
    <property type="component" value="Unassembled WGS sequence"/>
</dbReference>
<protein>
    <submittedName>
        <fullName evidence="2">Uncharacterized protein</fullName>
    </submittedName>
</protein>
<evidence type="ECO:0000313" key="2">
    <source>
        <dbReference type="EMBL" id="EON77975.1"/>
    </source>
</evidence>
<dbReference type="PATRIC" id="fig|1288963.3.peg.1507"/>
<keyword evidence="1" id="KW-0175">Coiled coil</keyword>
<dbReference type="InterPro" id="IPR027417">
    <property type="entry name" value="P-loop_NTPase"/>
</dbReference>
<feature type="coiled-coil region" evidence="1">
    <location>
        <begin position="516"/>
        <end position="563"/>
    </location>
</feature>
<accession>R7ZV07</accession>
<evidence type="ECO:0000256" key="1">
    <source>
        <dbReference type="SAM" id="Coils"/>
    </source>
</evidence>
<comment type="caution">
    <text evidence="2">The sequence shown here is derived from an EMBL/GenBank/DDBJ whole genome shotgun (WGS) entry which is preliminary data.</text>
</comment>
<proteinExistence type="predicted"/>
<dbReference type="EMBL" id="AQHR01000044">
    <property type="protein sequence ID" value="EON77975.1"/>
    <property type="molecule type" value="Genomic_DNA"/>
</dbReference>
<organism evidence="2 3">
    <name type="scientific">Lunatimonas lonarensis</name>
    <dbReference type="NCBI Taxonomy" id="1232681"/>
    <lineage>
        <taxon>Bacteria</taxon>
        <taxon>Pseudomonadati</taxon>
        <taxon>Bacteroidota</taxon>
        <taxon>Cytophagia</taxon>
        <taxon>Cytophagales</taxon>
        <taxon>Cyclobacteriaceae</taxon>
    </lineage>
</organism>
<dbReference type="RefSeq" id="WP_010853657.1">
    <property type="nucleotide sequence ID" value="NZ_AQHR01000044.1"/>
</dbReference>
<dbReference type="STRING" id="1232681.ADIS_1514"/>
<evidence type="ECO:0000313" key="3">
    <source>
        <dbReference type="Proteomes" id="UP000013909"/>
    </source>
</evidence>
<gene>
    <name evidence="2" type="ORF">ADIS_1514</name>
</gene>
<dbReference type="OrthoDB" id="9805802at2"/>
<reference evidence="2 3" key="1">
    <citation type="submission" date="2013-02" db="EMBL/GenBank/DDBJ databases">
        <title>A novel strain isolated from Lonar lake, Maharashtra, India.</title>
        <authorList>
            <person name="Singh A."/>
        </authorList>
    </citation>
    <scope>NUCLEOTIDE SEQUENCE [LARGE SCALE GENOMIC DNA]</scope>
    <source>
        <strain evidence="2 3">AK24</strain>
    </source>
</reference>
<name>R7ZV07_9BACT</name>
<sequence length="797" mass="92991">MIKSFNTLLKEIANLPEMEKNTISLVLAEHPNLDITKKDKFFEIISPLYNSYKSKPRKKFEIEGEEIDLLDKYRGDYRIKKIKISNIRGIPESKKPYGIDLTEDDDPVSMVILGTNGVGKSSIYDAVEYTICRRVGEAELRSSEKYIDNDKRFIEYLKRFNNDFSESDCVLETVKQNISIQEEYFPEKIRKQLNPHTHFISDFDIYSNGQLNYGTDDNQSFHHLVAESIGLTELLNLNRNLLSFIQYRRDKEKRNNSALQKESKTLIESIVNWEKSQIEKKQTIEDLEKQKGSPKEDEKIKQIAEILSRLKLKNYSIEFSPDQFTKSFEEYAQIFAQYNSTGIHQRGQNEYEFLKFGLELVDKYNNCPFCNSSNKAPTELKDYVSKRITEIKDIGEIKQNLFLKSNEINGSISNLLSQIDRIEIGINSEIDSIKEFEEFAELSQGELQFLSYSSKYTANDFFNGAKQLSGGLTENQDEKFSRLKHFEESNTQFINEELNAFISKIEQFIKFRLDKINEVEKKLSEKSQQITLIEKISFLKKEIADIEVQINNAKTRIKSIEREIESNSVLIESFQIIRDEVIAYQKILEEVKNKEVNTAFTPIKTITETILKEYFKEEYREATFLIDKKPIADEDTGEILSEIIVAKITRNNGNSNEESLSPNKYFNTFHYRMFSAMVGISIAIASRIKTGINLPLILDDIFYASDFMNRTTIERFIRHLFEIFKEYTPNQPLQLILLTHDELIFDCANNTIIENNLPKVAFAKLFPYYEAEEKEDYKELLFRIPIELPQTIFEALR</sequence>
<dbReference type="Gene3D" id="3.40.50.300">
    <property type="entry name" value="P-loop containing nucleotide triphosphate hydrolases"/>
    <property type="match status" value="2"/>
</dbReference>